<evidence type="ECO:0000256" key="2">
    <source>
        <dbReference type="ARBA" id="ARBA00022679"/>
    </source>
</evidence>
<dbReference type="EMBL" id="VLTJ01000005">
    <property type="protein sequence ID" value="TSH98391.1"/>
    <property type="molecule type" value="Genomic_DNA"/>
</dbReference>
<sequence>MSSAAQTPLALSIQSHVALGHVGNTAAVLPLQLLGVEALAIHTVQFSNHTGYGEFKGQVFPAAHVRDLLDGLDARGVLGRIDAVLSGYLGDAATGDVILEAVARIRQTRPGVRYVCDPVMGDTGRGIFVRPGIPEFLRDRAVPAADVITPNQFEFEWLSGTRLSSVAEAAQVARGLLRSARGRPGPELIVVTSLRTPDLPTEHLATLAVSPGQAWVVETPLLPTEPMPNGMGDVFSAVLLGRLLTGHDVPRALEHAVSCLYGLVGQVPPGGRDLPLVAARQEIVAPTARFTAVPLG</sequence>
<accession>A0A556AZM8</accession>
<keyword evidence="3" id="KW-0547">Nucleotide-binding</keyword>
<keyword evidence="2 7" id="KW-0808">Transferase</keyword>
<gene>
    <name evidence="7" type="primary">pdxY</name>
    <name evidence="7" type="ORF">FOZ76_03330</name>
</gene>
<comment type="caution">
    <text evidence="7">The sequence shown here is derived from an EMBL/GenBank/DDBJ whole genome shotgun (WGS) entry which is preliminary data.</text>
</comment>
<reference evidence="7 8" key="1">
    <citation type="submission" date="2019-07" db="EMBL/GenBank/DDBJ databases">
        <title>Qingshengfaniella alkalisoli gen. nov., sp. nov., isolated from saline soil.</title>
        <authorList>
            <person name="Xu L."/>
            <person name="Huang X.-X."/>
            <person name="Sun J.-Q."/>
        </authorList>
    </citation>
    <scope>NUCLEOTIDE SEQUENCE [LARGE SCALE GENOMIC DNA]</scope>
    <source>
        <strain evidence="7 8">DSM 27279</strain>
    </source>
</reference>
<keyword evidence="8" id="KW-1185">Reference proteome</keyword>
<dbReference type="AlphaFoldDB" id="A0A556AZM8"/>
<dbReference type="Proteomes" id="UP000318405">
    <property type="component" value="Unassembled WGS sequence"/>
</dbReference>
<protein>
    <recommendedName>
        <fullName evidence="1">pyridoxal kinase</fullName>
        <ecNumber evidence="1">2.7.1.35</ecNumber>
    </recommendedName>
</protein>
<dbReference type="InterPro" id="IPR029056">
    <property type="entry name" value="Ribokinase-like"/>
</dbReference>
<dbReference type="CDD" id="cd01173">
    <property type="entry name" value="pyridoxal_pyridoxamine_kinase"/>
    <property type="match status" value="1"/>
</dbReference>
<dbReference type="NCBIfam" id="TIGR00687">
    <property type="entry name" value="pyridox_kin"/>
    <property type="match status" value="1"/>
</dbReference>
<evidence type="ECO:0000256" key="4">
    <source>
        <dbReference type="ARBA" id="ARBA00022777"/>
    </source>
</evidence>
<dbReference type="RefSeq" id="WP_143946706.1">
    <property type="nucleotide sequence ID" value="NZ_BAABMB010000004.1"/>
</dbReference>
<evidence type="ECO:0000313" key="7">
    <source>
        <dbReference type="EMBL" id="TSH98391.1"/>
    </source>
</evidence>
<dbReference type="Pfam" id="PF08543">
    <property type="entry name" value="Phos_pyr_kin"/>
    <property type="match status" value="1"/>
</dbReference>
<evidence type="ECO:0000256" key="1">
    <source>
        <dbReference type="ARBA" id="ARBA00012104"/>
    </source>
</evidence>
<dbReference type="GO" id="GO:0005524">
    <property type="term" value="F:ATP binding"/>
    <property type="evidence" value="ECO:0007669"/>
    <property type="project" value="UniProtKB-KW"/>
</dbReference>
<name>A0A556AZM8_9BURK</name>
<proteinExistence type="predicted"/>
<evidence type="ECO:0000259" key="6">
    <source>
        <dbReference type="Pfam" id="PF08543"/>
    </source>
</evidence>
<keyword evidence="5" id="KW-0067">ATP-binding</keyword>
<dbReference type="GO" id="GO:0009443">
    <property type="term" value="P:pyridoxal 5'-phosphate salvage"/>
    <property type="evidence" value="ECO:0007669"/>
    <property type="project" value="InterPro"/>
</dbReference>
<dbReference type="NCBIfam" id="NF004398">
    <property type="entry name" value="PRK05756.1"/>
    <property type="match status" value="1"/>
</dbReference>
<evidence type="ECO:0000256" key="5">
    <source>
        <dbReference type="ARBA" id="ARBA00022840"/>
    </source>
</evidence>
<dbReference type="GO" id="GO:0005829">
    <property type="term" value="C:cytosol"/>
    <property type="evidence" value="ECO:0007669"/>
    <property type="project" value="TreeGrafter"/>
</dbReference>
<dbReference type="EC" id="2.7.1.35" evidence="1"/>
<dbReference type="OrthoDB" id="9800808at2"/>
<evidence type="ECO:0000256" key="3">
    <source>
        <dbReference type="ARBA" id="ARBA00022741"/>
    </source>
</evidence>
<dbReference type="PANTHER" id="PTHR10534">
    <property type="entry name" value="PYRIDOXAL KINASE"/>
    <property type="match status" value="1"/>
</dbReference>
<dbReference type="InterPro" id="IPR004625">
    <property type="entry name" value="PyrdxlKinase"/>
</dbReference>
<dbReference type="InterPro" id="IPR013749">
    <property type="entry name" value="PM/HMP-P_kinase-1"/>
</dbReference>
<organism evidence="7 8">
    <name type="scientific">Verticiella sediminum</name>
    <dbReference type="NCBI Taxonomy" id="1247510"/>
    <lineage>
        <taxon>Bacteria</taxon>
        <taxon>Pseudomonadati</taxon>
        <taxon>Pseudomonadota</taxon>
        <taxon>Betaproteobacteria</taxon>
        <taxon>Burkholderiales</taxon>
        <taxon>Alcaligenaceae</taxon>
        <taxon>Verticiella</taxon>
    </lineage>
</organism>
<dbReference type="SUPFAM" id="SSF53613">
    <property type="entry name" value="Ribokinase-like"/>
    <property type="match status" value="1"/>
</dbReference>
<dbReference type="Gene3D" id="3.40.1190.20">
    <property type="match status" value="1"/>
</dbReference>
<feature type="domain" description="Pyridoxamine kinase/Phosphomethylpyrimidine kinase" evidence="6">
    <location>
        <begin position="80"/>
        <end position="262"/>
    </location>
</feature>
<keyword evidence="4 7" id="KW-0418">Kinase</keyword>
<dbReference type="PANTHER" id="PTHR10534:SF2">
    <property type="entry name" value="PYRIDOXAL KINASE"/>
    <property type="match status" value="1"/>
</dbReference>
<evidence type="ECO:0000313" key="8">
    <source>
        <dbReference type="Proteomes" id="UP000318405"/>
    </source>
</evidence>
<dbReference type="GO" id="GO:0008478">
    <property type="term" value="F:pyridoxal kinase activity"/>
    <property type="evidence" value="ECO:0007669"/>
    <property type="project" value="UniProtKB-EC"/>
</dbReference>